<feature type="transmembrane region" description="Helical" evidence="8">
    <location>
        <begin position="313"/>
        <end position="334"/>
    </location>
</feature>
<keyword evidence="3 7" id="KW-0813">Transport</keyword>
<feature type="domain" description="Major facilitator superfamily (MFS) profile" evidence="9">
    <location>
        <begin position="23"/>
        <end position="469"/>
    </location>
</feature>
<feature type="transmembrane region" description="Helical" evidence="8">
    <location>
        <begin position="341"/>
        <end position="364"/>
    </location>
</feature>
<sequence>MAPLPHLSLWHRRSLFTKRLTFVVLYMSLAAFNFGFDTSLFSSVQGMPSFAKEFGEYNEATNKYALPSYLSSVMNSTPFVGKLIGTLCTGPLMKRFGRKPAVFLVAVVSIIGVILQITSHSAAQYTVGRILCYLGTGVTISVVPTYQSETTPAEIRGATVASLQLWISVGQIIAAVTTNATKGRLGRDAWLIPTGVQFIVPAIMLAGYHFIPESPRYLIWQNRREEAFKALRYVRPRHISDEDLNYELDLIVLAEETQDMDAKWKDLFKGPNLRRTLISIGAMFGQQITGQSFGSQYQVVFLQQQGIENPSPFIMTIVSTTLNLVGCLFSSLVIDTLGRRHVLAFGGSFMAIFLYILGALGTVLKHRPLVESEKGLMLSGLPLFGFFYALSWGPLAYVIMGEAAPHQHREKTVLLSTSISVLTTFVVSFTLPYLLNAPYANLGAQVGYIYGSTCVMMIVWAFFFVPEMKNRSLEELDEMFANELPTRKFRNYLCTGIGAEIAKAEEGELSGDRKDIIEQVEVVAK</sequence>
<evidence type="ECO:0000313" key="10">
    <source>
        <dbReference type="EMBL" id="CDP33911.1"/>
    </source>
</evidence>
<evidence type="ECO:0000256" key="6">
    <source>
        <dbReference type="ARBA" id="ARBA00023136"/>
    </source>
</evidence>
<dbReference type="NCBIfam" id="TIGR00879">
    <property type="entry name" value="SP"/>
    <property type="match status" value="1"/>
</dbReference>
<evidence type="ECO:0000256" key="8">
    <source>
        <dbReference type="SAM" id="Phobius"/>
    </source>
</evidence>
<dbReference type="InterPro" id="IPR020846">
    <property type="entry name" value="MFS_dom"/>
</dbReference>
<dbReference type="PANTHER" id="PTHR48022">
    <property type="entry name" value="PLASTIDIC GLUCOSE TRANSPORTER 4"/>
    <property type="match status" value="1"/>
</dbReference>
<keyword evidence="5 8" id="KW-1133">Transmembrane helix</keyword>
<evidence type="ECO:0000256" key="3">
    <source>
        <dbReference type="ARBA" id="ARBA00022448"/>
    </source>
</evidence>
<dbReference type="SUPFAM" id="SSF103473">
    <property type="entry name" value="MFS general substrate transporter"/>
    <property type="match status" value="1"/>
</dbReference>
<dbReference type="InterPro" id="IPR050360">
    <property type="entry name" value="MFS_Sugar_Transporters"/>
</dbReference>
<evidence type="ECO:0000256" key="7">
    <source>
        <dbReference type="RuleBase" id="RU003346"/>
    </source>
</evidence>
<keyword evidence="4 8" id="KW-0812">Transmembrane</keyword>
<name>A0A060T3Z7_BLAAD</name>
<dbReference type="EMBL" id="HG937693">
    <property type="protein sequence ID" value="CDP33911.1"/>
    <property type="molecule type" value="Genomic_DNA"/>
</dbReference>
<reference evidence="10" key="1">
    <citation type="submission" date="2014-02" db="EMBL/GenBank/DDBJ databases">
        <authorList>
            <person name="Genoscope - CEA"/>
        </authorList>
    </citation>
    <scope>NUCLEOTIDE SEQUENCE</scope>
    <source>
        <strain evidence="10">LS3</strain>
    </source>
</reference>
<feature type="transmembrane region" description="Helical" evidence="8">
    <location>
        <begin position="189"/>
        <end position="211"/>
    </location>
</feature>
<dbReference type="AlphaFoldDB" id="A0A060T3Z7"/>
<dbReference type="PROSITE" id="PS50850">
    <property type="entry name" value="MFS"/>
    <property type="match status" value="1"/>
</dbReference>
<feature type="transmembrane region" description="Helical" evidence="8">
    <location>
        <begin position="158"/>
        <end position="177"/>
    </location>
</feature>
<evidence type="ECO:0000256" key="1">
    <source>
        <dbReference type="ARBA" id="ARBA00004141"/>
    </source>
</evidence>
<feature type="transmembrane region" description="Helical" evidence="8">
    <location>
        <begin position="20"/>
        <end position="41"/>
    </location>
</feature>
<dbReference type="PhylomeDB" id="A0A060T3Z7"/>
<feature type="transmembrane region" description="Helical" evidence="8">
    <location>
        <begin position="447"/>
        <end position="465"/>
    </location>
</feature>
<dbReference type="GO" id="GO:0005351">
    <property type="term" value="F:carbohydrate:proton symporter activity"/>
    <property type="evidence" value="ECO:0007669"/>
    <property type="project" value="TreeGrafter"/>
</dbReference>
<proteinExistence type="inferred from homology"/>
<dbReference type="Gene3D" id="1.20.1250.20">
    <property type="entry name" value="MFS general substrate transporter like domains"/>
    <property type="match status" value="1"/>
</dbReference>
<evidence type="ECO:0000256" key="2">
    <source>
        <dbReference type="ARBA" id="ARBA00010992"/>
    </source>
</evidence>
<gene>
    <name evidence="10" type="ORF">GNLVRS02_ARAD1C00396g</name>
</gene>
<dbReference type="InterPro" id="IPR003663">
    <property type="entry name" value="Sugar/inositol_transpt"/>
</dbReference>
<evidence type="ECO:0000256" key="4">
    <source>
        <dbReference type="ARBA" id="ARBA00022692"/>
    </source>
</evidence>
<feature type="transmembrane region" description="Helical" evidence="8">
    <location>
        <begin position="101"/>
        <end position="118"/>
    </location>
</feature>
<keyword evidence="6 8" id="KW-0472">Membrane</keyword>
<protein>
    <submittedName>
        <fullName evidence="10">ARAD1C00396p</fullName>
    </submittedName>
</protein>
<evidence type="ECO:0000259" key="9">
    <source>
        <dbReference type="PROSITE" id="PS50850"/>
    </source>
</evidence>
<dbReference type="Pfam" id="PF00083">
    <property type="entry name" value="Sugar_tr"/>
    <property type="match status" value="1"/>
</dbReference>
<dbReference type="PANTHER" id="PTHR48022:SF77">
    <property type="entry name" value="MAJOR FACILITATOR SUPERFAMILY (MFS) PROFILE DOMAIN-CONTAINING PROTEIN"/>
    <property type="match status" value="1"/>
</dbReference>
<dbReference type="InterPro" id="IPR036259">
    <property type="entry name" value="MFS_trans_sf"/>
</dbReference>
<organism evidence="10">
    <name type="scientific">Blastobotrys adeninivorans</name>
    <name type="common">Yeast</name>
    <name type="synonym">Arxula adeninivorans</name>
    <dbReference type="NCBI Taxonomy" id="409370"/>
    <lineage>
        <taxon>Eukaryota</taxon>
        <taxon>Fungi</taxon>
        <taxon>Dikarya</taxon>
        <taxon>Ascomycota</taxon>
        <taxon>Saccharomycotina</taxon>
        <taxon>Dipodascomycetes</taxon>
        <taxon>Dipodascales</taxon>
        <taxon>Trichomonascaceae</taxon>
        <taxon>Blastobotrys</taxon>
    </lineage>
</organism>
<reference evidence="10" key="2">
    <citation type="submission" date="2014-06" db="EMBL/GenBank/DDBJ databases">
        <title>The complete genome of Blastobotrys (Arxula) adeninivorans LS3 - a yeast of biotechnological interest.</title>
        <authorList>
            <person name="Kunze G."/>
            <person name="Gaillardin C."/>
            <person name="Czernicka M."/>
            <person name="Durrens P."/>
            <person name="Martin T."/>
            <person name="Boer E."/>
            <person name="Gabaldon T."/>
            <person name="Cruz J."/>
            <person name="Talla E."/>
            <person name="Marck C."/>
            <person name="Goffeau A."/>
            <person name="Barbe V."/>
            <person name="Baret P."/>
            <person name="Baronian K."/>
            <person name="Beier S."/>
            <person name="Bleykasten C."/>
            <person name="Bode R."/>
            <person name="Casaregola S."/>
            <person name="Despons L."/>
            <person name="Fairhead C."/>
            <person name="Giersberg M."/>
            <person name="Gierski P."/>
            <person name="Hahnel U."/>
            <person name="Hartmann A."/>
            <person name="Jankowska D."/>
            <person name="Jubin C."/>
            <person name="Jung P."/>
            <person name="Lafontaine I."/>
            <person name="Leh-Louis V."/>
            <person name="Lemaire M."/>
            <person name="Marcet-Houben M."/>
            <person name="Mascher M."/>
            <person name="Morel G."/>
            <person name="Richard G.-F."/>
            <person name="Riechen J."/>
            <person name="Sacerdot C."/>
            <person name="Sarkar A."/>
            <person name="Savel G."/>
            <person name="Schacherer J."/>
            <person name="Sherman D."/>
            <person name="Straub M.-L."/>
            <person name="Stein N."/>
            <person name="Thierry A."/>
            <person name="Trautwein-Schult A."/>
            <person name="Westhof E."/>
            <person name="Worch S."/>
            <person name="Dujon B."/>
            <person name="Souciet J.-L."/>
            <person name="Wincker P."/>
            <person name="Scholz U."/>
            <person name="Neuveglise N."/>
        </authorList>
    </citation>
    <scope>NUCLEOTIDE SEQUENCE</scope>
    <source>
        <strain evidence="10">LS3</strain>
    </source>
</reference>
<evidence type="ECO:0000256" key="5">
    <source>
        <dbReference type="ARBA" id="ARBA00022989"/>
    </source>
</evidence>
<accession>A0A060T3Z7</accession>
<feature type="transmembrane region" description="Helical" evidence="8">
    <location>
        <begin position="130"/>
        <end position="146"/>
    </location>
</feature>
<feature type="transmembrane region" description="Helical" evidence="8">
    <location>
        <begin position="376"/>
        <end position="400"/>
    </location>
</feature>
<comment type="subcellular location">
    <subcellularLocation>
        <location evidence="1">Membrane</location>
        <topology evidence="1">Multi-pass membrane protein</topology>
    </subcellularLocation>
</comment>
<dbReference type="PRINTS" id="PR00171">
    <property type="entry name" value="SUGRTRNSPORT"/>
</dbReference>
<comment type="similarity">
    <text evidence="2 7">Belongs to the major facilitator superfamily. Sugar transporter (TC 2.A.1.1) family.</text>
</comment>
<dbReference type="GO" id="GO:0016020">
    <property type="term" value="C:membrane"/>
    <property type="evidence" value="ECO:0007669"/>
    <property type="project" value="UniProtKB-SubCell"/>
</dbReference>
<dbReference type="FunFam" id="1.20.1250.20:FF:000078">
    <property type="entry name" value="MFS maltose transporter, putative"/>
    <property type="match status" value="1"/>
</dbReference>
<feature type="transmembrane region" description="Helical" evidence="8">
    <location>
        <begin position="412"/>
        <end position="435"/>
    </location>
</feature>
<dbReference type="InterPro" id="IPR005828">
    <property type="entry name" value="MFS_sugar_transport-like"/>
</dbReference>